<evidence type="ECO:0008006" key="2">
    <source>
        <dbReference type="Google" id="ProtNLM"/>
    </source>
</evidence>
<evidence type="ECO:0000313" key="1">
    <source>
        <dbReference type="EMBL" id="SLM18731.1"/>
    </source>
</evidence>
<dbReference type="Pfam" id="PF05534">
    <property type="entry name" value="HicB"/>
    <property type="match status" value="1"/>
</dbReference>
<accession>A0A3P3XQY3</accession>
<protein>
    <recommendedName>
        <fullName evidence="2">HicB family protein</fullName>
    </recommendedName>
</protein>
<gene>
    <name evidence="1" type="ORF">SPIRO4BDMA_50246</name>
</gene>
<name>A0A3P3XQY3_9SPIR</name>
<dbReference type="InterPro" id="IPR035069">
    <property type="entry name" value="TTHA1013/TTHA0281-like"/>
</dbReference>
<dbReference type="Gene3D" id="3.30.160.250">
    <property type="match status" value="1"/>
</dbReference>
<organism evidence="1">
    <name type="scientific">uncultured spirochete</name>
    <dbReference type="NCBI Taxonomy" id="156406"/>
    <lineage>
        <taxon>Bacteria</taxon>
        <taxon>Pseudomonadati</taxon>
        <taxon>Spirochaetota</taxon>
        <taxon>Spirochaetia</taxon>
        <taxon>Spirochaetales</taxon>
        <taxon>environmental samples</taxon>
    </lineage>
</organism>
<dbReference type="SUPFAM" id="SSF143100">
    <property type="entry name" value="TTHA1013/TTHA0281-like"/>
    <property type="match status" value="1"/>
</dbReference>
<reference evidence="1" key="1">
    <citation type="submission" date="2017-02" db="EMBL/GenBank/DDBJ databases">
        <authorList>
            <person name="Regsiter A."/>
            <person name="William W."/>
        </authorList>
    </citation>
    <scope>NUCLEOTIDE SEQUENCE</scope>
    <source>
        <strain evidence="1">BdmA 4</strain>
    </source>
</reference>
<dbReference type="EMBL" id="FWDO01000005">
    <property type="protein sequence ID" value="SLM18731.1"/>
    <property type="molecule type" value="Genomic_DNA"/>
</dbReference>
<proteinExistence type="predicted"/>
<dbReference type="AlphaFoldDB" id="A0A3P3XQY3"/>
<dbReference type="InterPro" id="IPR008651">
    <property type="entry name" value="Uncharacterised_HicB"/>
</dbReference>
<sequence>MDIIDKYEFHLHYSEEDAAFISSVAEFPYLSADGTTPEQAYAAIRSVVEEAVGILAEEGREAPIPLSEKEFKGNISLRLSPETHRMATMRSRQEGCSLNQFLTSLIERNLYADSIDKAVKQLSLATLTLSSQFEGGPWQQPTQVASIWAKNSQPSYSDAFAANSASYAIVQMNVSTVAPSLGAELCK</sequence>